<dbReference type="EMBL" id="CM045766">
    <property type="protein sequence ID" value="KAI8003472.1"/>
    <property type="molecule type" value="Genomic_DNA"/>
</dbReference>
<evidence type="ECO:0000313" key="2">
    <source>
        <dbReference type="Proteomes" id="UP001060215"/>
    </source>
</evidence>
<organism evidence="1 2">
    <name type="scientific">Camellia lanceoleosa</name>
    <dbReference type="NCBI Taxonomy" id="1840588"/>
    <lineage>
        <taxon>Eukaryota</taxon>
        <taxon>Viridiplantae</taxon>
        <taxon>Streptophyta</taxon>
        <taxon>Embryophyta</taxon>
        <taxon>Tracheophyta</taxon>
        <taxon>Spermatophyta</taxon>
        <taxon>Magnoliopsida</taxon>
        <taxon>eudicotyledons</taxon>
        <taxon>Gunneridae</taxon>
        <taxon>Pentapetalae</taxon>
        <taxon>asterids</taxon>
        <taxon>Ericales</taxon>
        <taxon>Theaceae</taxon>
        <taxon>Camellia</taxon>
    </lineage>
</organism>
<keyword evidence="2" id="KW-1185">Reference proteome</keyword>
<proteinExistence type="predicted"/>
<sequence>MASPKSSPPSKSSASPPPPPTPPLTMTPPQAQHWTGTSLICIVPNSKHSERLPNLLSDFLRFRSLLYFGPD</sequence>
<dbReference type="Proteomes" id="UP001060215">
    <property type="component" value="Chromosome 9"/>
</dbReference>
<accession>A0ACC0GSC8</accession>
<protein>
    <submittedName>
        <fullName evidence="1">Uncharacterized protein</fullName>
    </submittedName>
</protein>
<evidence type="ECO:0000313" key="1">
    <source>
        <dbReference type="EMBL" id="KAI8003472.1"/>
    </source>
</evidence>
<comment type="caution">
    <text evidence="1">The sequence shown here is derived from an EMBL/GenBank/DDBJ whole genome shotgun (WGS) entry which is preliminary data.</text>
</comment>
<name>A0ACC0GSC8_9ERIC</name>
<gene>
    <name evidence="1" type="ORF">LOK49_LG08G01706</name>
</gene>
<reference evidence="1 2" key="1">
    <citation type="journal article" date="2022" name="Plant J.">
        <title>Chromosome-level genome of Camellia lanceoleosa provides a valuable resource for understanding genome evolution and self-incompatibility.</title>
        <authorList>
            <person name="Gong W."/>
            <person name="Xiao S."/>
            <person name="Wang L."/>
            <person name="Liao Z."/>
            <person name="Chang Y."/>
            <person name="Mo W."/>
            <person name="Hu G."/>
            <person name="Li W."/>
            <person name="Zhao G."/>
            <person name="Zhu H."/>
            <person name="Hu X."/>
            <person name="Ji K."/>
            <person name="Xiang X."/>
            <person name="Song Q."/>
            <person name="Yuan D."/>
            <person name="Jin S."/>
            <person name="Zhang L."/>
        </authorList>
    </citation>
    <scope>NUCLEOTIDE SEQUENCE [LARGE SCALE GENOMIC DNA]</scope>
    <source>
        <strain evidence="1">SQ_2022a</strain>
    </source>
</reference>